<dbReference type="Gene3D" id="2.60.120.330">
    <property type="entry name" value="B-lactam Antibiotic, Isopenicillin N Synthase, Chain"/>
    <property type="match status" value="1"/>
</dbReference>
<dbReference type="AlphaFoldDB" id="A0A6A1VN63"/>
<comment type="similarity">
    <text evidence="1">Belongs to the iron/ascorbate-dependent oxidoreductase family.</text>
</comment>
<dbReference type="Pfam" id="PF03171">
    <property type="entry name" value="2OG-FeII_Oxy"/>
    <property type="match status" value="1"/>
</dbReference>
<keyword evidence="4" id="KW-1185">Reference proteome</keyword>
<dbReference type="GO" id="GO:0046872">
    <property type="term" value="F:metal ion binding"/>
    <property type="evidence" value="ECO:0007669"/>
    <property type="project" value="UniProtKB-KW"/>
</dbReference>
<dbReference type="PANTHER" id="PTHR47990">
    <property type="entry name" value="2-OXOGLUTARATE (2OG) AND FE(II)-DEPENDENT OXYGENASE SUPERFAMILY PROTEIN-RELATED"/>
    <property type="match status" value="1"/>
</dbReference>
<dbReference type="InterPro" id="IPR044861">
    <property type="entry name" value="IPNS-like_FE2OG_OXY"/>
</dbReference>
<keyword evidence="1" id="KW-0408">Iron</keyword>
<dbReference type="PROSITE" id="PS51471">
    <property type="entry name" value="FE2OG_OXY"/>
    <property type="match status" value="1"/>
</dbReference>
<dbReference type="SUPFAM" id="SSF51197">
    <property type="entry name" value="Clavaminate synthase-like"/>
    <property type="match status" value="1"/>
</dbReference>
<evidence type="ECO:0000313" key="4">
    <source>
        <dbReference type="Proteomes" id="UP000516437"/>
    </source>
</evidence>
<dbReference type="EMBL" id="RXIC02000023">
    <property type="protein sequence ID" value="KAB1214331.1"/>
    <property type="molecule type" value="Genomic_DNA"/>
</dbReference>
<name>A0A6A1VN63_9ROSI</name>
<evidence type="ECO:0000259" key="2">
    <source>
        <dbReference type="PROSITE" id="PS51471"/>
    </source>
</evidence>
<feature type="domain" description="Fe2OG dioxygenase" evidence="2">
    <location>
        <begin position="53"/>
        <end position="157"/>
    </location>
</feature>
<dbReference type="GO" id="GO:0051213">
    <property type="term" value="F:dioxygenase activity"/>
    <property type="evidence" value="ECO:0007669"/>
    <property type="project" value="UniProtKB-KW"/>
</dbReference>
<protein>
    <submittedName>
        <fullName evidence="3">Putative 2-oxoglutarate-dependent dioxygenase AOP1</fullName>
    </submittedName>
</protein>
<dbReference type="InterPro" id="IPR005123">
    <property type="entry name" value="Oxoglu/Fe-dep_dioxygenase_dom"/>
</dbReference>
<keyword evidence="1" id="KW-0479">Metal-binding</keyword>
<keyword evidence="3" id="KW-0223">Dioxygenase</keyword>
<proteinExistence type="inferred from homology"/>
<evidence type="ECO:0000313" key="3">
    <source>
        <dbReference type="EMBL" id="KAB1214331.1"/>
    </source>
</evidence>
<reference evidence="3 4" key="1">
    <citation type="journal article" date="2019" name="Plant Biotechnol. J.">
        <title>The red bayberry genome and genetic basis of sex determination.</title>
        <authorList>
            <person name="Jia H.M."/>
            <person name="Jia H.J."/>
            <person name="Cai Q.L."/>
            <person name="Wang Y."/>
            <person name="Zhao H.B."/>
            <person name="Yang W.F."/>
            <person name="Wang G.Y."/>
            <person name="Li Y.H."/>
            <person name="Zhan D.L."/>
            <person name="Shen Y.T."/>
            <person name="Niu Q.F."/>
            <person name="Chang L."/>
            <person name="Qiu J."/>
            <person name="Zhao L."/>
            <person name="Xie H.B."/>
            <person name="Fu W.Y."/>
            <person name="Jin J."/>
            <person name="Li X.W."/>
            <person name="Jiao Y."/>
            <person name="Zhou C.C."/>
            <person name="Tu T."/>
            <person name="Chai C.Y."/>
            <person name="Gao J.L."/>
            <person name="Fan L.J."/>
            <person name="van de Weg E."/>
            <person name="Wang J.Y."/>
            <person name="Gao Z.S."/>
        </authorList>
    </citation>
    <scope>NUCLEOTIDE SEQUENCE [LARGE SCALE GENOMIC DNA]</scope>
    <source>
        <tissue evidence="3">Leaves</tissue>
    </source>
</reference>
<dbReference type="OrthoDB" id="288590at2759"/>
<keyword evidence="1" id="KW-0560">Oxidoreductase</keyword>
<dbReference type="InterPro" id="IPR027443">
    <property type="entry name" value="IPNS-like_sf"/>
</dbReference>
<gene>
    <name evidence="3" type="ORF">CJ030_MR5G000474</name>
</gene>
<comment type="caution">
    <text evidence="3">The sequence shown here is derived from an EMBL/GenBank/DDBJ whole genome shotgun (WGS) entry which is preliminary data.</text>
</comment>
<evidence type="ECO:0000256" key="1">
    <source>
        <dbReference type="RuleBase" id="RU003682"/>
    </source>
</evidence>
<dbReference type="Proteomes" id="UP000516437">
    <property type="component" value="Chromosome 5"/>
</dbReference>
<organism evidence="3 4">
    <name type="scientific">Morella rubra</name>
    <name type="common">Chinese bayberry</name>
    <dbReference type="NCBI Taxonomy" id="262757"/>
    <lineage>
        <taxon>Eukaryota</taxon>
        <taxon>Viridiplantae</taxon>
        <taxon>Streptophyta</taxon>
        <taxon>Embryophyta</taxon>
        <taxon>Tracheophyta</taxon>
        <taxon>Spermatophyta</taxon>
        <taxon>Magnoliopsida</taxon>
        <taxon>eudicotyledons</taxon>
        <taxon>Gunneridae</taxon>
        <taxon>Pentapetalae</taxon>
        <taxon>rosids</taxon>
        <taxon>fabids</taxon>
        <taxon>Fagales</taxon>
        <taxon>Myricaceae</taxon>
        <taxon>Morella</taxon>
    </lineage>
</organism>
<sequence>MALFSNTCVVLFVVSESANSYVKLMEDLEKMVTRMVFENYGVERYNDPHREITSHLLGLIKYAEPDQKTRPSIEGLPTHTDKGFISILHTNHVKGLEIKTKDGELIGFDPSPTSFILLAADAFQVWSNDRIRSCKHRVMLIEDESRYTIGLFAFQDGTIHLPEELVDEEHPLKYKPFNGLEFLNAQFRKAGQNGQEMSVEAYCGI</sequence>
<dbReference type="InterPro" id="IPR050231">
    <property type="entry name" value="Iron_ascorbate_oxido_reductase"/>
</dbReference>
<accession>A0A6A1VN63</accession>